<organism evidence="11 12">
    <name type="scientific">Orchesella cincta</name>
    <name type="common">Springtail</name>
    <name type="synonym">Podura cincta</name>
    <dbReference type="NCBI Taxonomy" id="48709"/>
    <lineage>
        <taxon>Eukaryota</taxon>
        <taxon>Metazoa</taxon>
        <taxon>Ecdysozoa</taxon>
        <taxon>Arthropoda</taxon>
        <taxon>Hexapoda</taxon>
        <taxon>Collembola</taxon>
        <taxon>Entomobryomorpha</taxon>
        <taxon>Entomobryoidea</taxon>
        <taxon>Orchesellidae</taxon>
        <taxon>Orchesellinae</taxon>
        <taxon>Orchesella</taxon>
    </lineage>
</organism>
<dbReference type="EMBL" id="LJIJ01001648">
    <property type="protein sequence ID" value="ODM91165.1"/>
    <property type="molecule type" value="Genomic_DNA"/>
</dbReference>
<keyword evidence="5" id="KW-0653">Protein transport</keyword>
<comment type="similarity">
    <text evidence="2">Belongs to the nucleoporin NSP1/NUP62 family.</text>
</comment>
<keyword evidence="12" id="KW-1185">Reference proteome</keyword>
<comment type="subcellular location">
    <subcellularLocation>
        <location evidence="1">Nucleus</location>
        <location evidence="1">Nuclear pore complex</location>
    </subcellularLocation>
</comment>
<dbReference type="InterPro" id="IPR007758">
    <property type="entry name" value="Nucleoporin_NSP1_C"/>
</dbReference>
<dbReference type="STRING" id="48709.A0A1D2MDW2"/>
<feature type="compositionally biased region" description="Low complexity" evidence="9">
    <location>
        <begin position="19"/>
        <end position="37"/>
    </location>
</feature>
<evidence type="ECO:0000313" key="12">
    <source>
        <dbReference type="Proteomes" id="UP000094527"/>
    </source>
</evidence>
<dbReference type="OMA" id="TEMHRRE"/>
<gene>
    <name evidence="11" type="ORF">Ocin01_15521</name>
</gene>
<feature type="domain" description="Nucleoporin NSP1-like C-terminal" evidence="10">
    <location>
        <begin position="109"/>
        <end position="204"/>
    </location>
</feature>
<evidence type="ECO:0000256" key="5">
    <source>
        <dbReference type="ARBA" id="ARBA00022927"/>
    </source>
</evidence>
<dbReference type="Pfam" id="PF05064">
    <property type="entry name" value="Nsp1_C"/>
    <property type="match status" value="1"/>
</dbReference>
<feature type="region of interest" description="Disordered" evidence="9">
    <location>
        <begin position="88"/>
        <end position="114"/>
    </location>
</feature>
<dbReference type="GO" id="GO:0044613">
    <property type="term" value="C:nuclear pore central transport channel"/>
    <property type="evidence" value="ECO:0007669"/>
    <property type="project" value="TreeGrafter"/>
</dbReference>
<dbReference type="OrthoDB" id="344345at2759"/>
<evidence type="ECO:0000256" key="3">
    <source>
        <dbReference type="ARBA" id="ARBA00022448"/>
    </source>
</evidence>
<reference evidence="11 12" key="1">
    <citation type="journal article" date="2016" name="Genome Biol. Evol.">
        <title>Gene Family Evolution Reflects Adaptation to Soil Environmental Stressors in the Genome of the Collembolan Orchesella cincta.</title>
        <authorList>
            <person name="Faddeeva-Vakhrusheva A."/>
            <person name="Derks M.F."/>
            <person name="Anvar S.Y."/>
            <person name="Agamennone V."/>
            <person name="Suring W."/>
            <person name="Smit S."/>
            <person name="van Straalen N.M."/>
            <person name="Roelofs D."/>
        </authorList>
    </citation>
    <scope>NUCLEOTIDE SEQUENCE [LARGE SCALE GENOMIC DNA]</scope>
    <source>
        <tissue evidence="11">Mixed pool</tissue>
    </source>
</reference>
<dbReference type="PANTHER" id="PTHR12084">
    <property type="entry name" value="NUCLEAR PORE GLYCOPROTEIN P62-RELATED"/>
    <property type="match status" value="1"/>
</dbReference>
<feature type="region of interest" description="Disordered" evidence="9">
    <location>
        <begin position="1"/>
        <end position="37"/>
    </location>
</feature>
<dbReference type="GO" id="GO:0005543">
    <property type="term" value="F:phospholipid binding"/>
    <property type="evidence" value="ECO:0007669"/>
    <property type="project" value="TreeGrafter"/>
</dbReference>
<keyword evidence="8" id="KW-0539">Nucleus</keyword>
<evidence type="ECO:0000259" key="10">
    <source>
        <dbReference type="Pfam" id="PF05064"/>
    </source>
</evidence>
<keyword evidence="6" id="KW-0811">Translocation</keyword>
<dbReference type="GO" id="GO:0051028">
    <property type="term" value="P:mRNA transport"/>
    <property type="evidence" value="ECO:0007669"/>
    <property type="project" value="UniProtKB-KW"/>
</dbReference>
<evidence type="ECO:0000256" key="1">
    <source>
        <dbReference type="ARBA" id="ARBA00004567"/>
    </source>
</evidence>
<keyword evidence="7" id="KW-0906">Nuclear pore complex</keyword>
<evidence type="ECO:0000313" key="11">
    <source>
        <dbReference type="EMBL" id="ODM91165.1"/>
    </source>
</evidence>
<dbReference type="PANTHER" id="PTHR12084:SF0">
    <property type="entry name" value="NUCLEAR PORE GLYCOPROTEIN P62"/>
    <property type="match status" value="1"/>
</dbReference>
<dbReference type="InterPro" id="IPR026010">
    <property type="entry name" value="NSP1/NUP62"/>
</dbReference>
<dbReference type="GO" id="GO:0017056">
    <property type="term" value="F:structural constituent of nuclear pore"/>
    <property type="evidence" value="ECO:0007669"/>
    <property type="project" value="InterPro"/>
</dbReference>
<evidence type="ECO:0000256" key="4">
    <source>
        <dbReference type="ARBA" id="ARBA00022816"/>
    </source>
</evidence>
<evidence type="ECO:0000256" key="6">
    <source>
        <dbReference type="ARBA" id="ARBA00023010"/>
    </source>
</evidence>
<proteinExistence type="inferred from homology"/>
<evidence type="ECO:0000256" key="2">
    <source>
        <dbReference type="ARBA" id="ARBA00005911"/>
    </source>
</evidence>
<name>A0A1D2MDW2_ORCCI</name>
<protein>
    <submittedName>
        <fullName evidence="11">Nuclear pore glycoprotein p62</fullName>
    </submittedName>
</protein>
<evidence type="ECO:0000256" key="9">
    <source>
        <dbReference type="SAM" id="MobiDB-lite"/>
    </source>
</evidence>
<dbReference type="GO" id="GO:0006405">
    <property type="term" value="P:RNA export from nucleus"/>
    <property type="evidence" value="ECO:0007669"/>
    <property type="project" value="TreeGrafter"/>
</dbReference>
<dbReference type="Proteomes" id="UP000094527">
    <property type="component" value="Unassembled WGS sequence"/>
</dbReference>
<evidence type="ECO:0000256" key="8">
    <source>
        <dbReference type="ARBA" id="ARBA00023242"/>
    </source>
</evidence>
<accession>A0A1D2MDW2</accession>
<sequence length="307" mass="32712">MAQKNVTFNPTVSVFNPDSSTSTAASEAGSSVPVSSSGAAGIISQAATPQINVSTSTSGTALGFSFGAASTPASAVPASAIGVTATSGVGASTGQGSTNEGAASNENQGSKQPTMTYRQLQESLNKFMKDIQEEENSFYEQALKVNVWDRTLVSNGERIGHLNTAVEKIITDHSRLENTLSCLKSQETEFKNLLASIESSLPRGNKNYVDPARAEIFNSADSVGQELIEISNDLKLVIEHINERNNSSSQNSNSQLVQIMKIVNEHSDALLWVEKQCNVLGKGLNDTQKGHQTAKNKHVDVLRQLGR</sequence>
<dbReference type="GO" id="GO:0006606">
    <property type="term" value="P:protein import into nucleus"/>
    <property type="evidence" value="ECO:0007669"/>
    <property type="project" value="TreeGrafter"/>
</dbReference>
<comment type="caution">
    <text evidence="11">The sequence shown here is derived from an EMBL/GenBank/DDBJ whole genome shotgun (WGS) entry which is preliminary data.</text>
</comment>
<keyword evidence="3" id="KW-0813">Transport</keyword>
<keyword evidence="4" id="KW-0509">mRNA transport</keyword>
<feature type="compositionally biased region" description="Polar residues" evidence="9">
    <location>
        <begin position="1"/>
        <end position="18"/>
    </location>
</feature>
<dbReference type="AlphaFoldDB" id="A0A1D2MDW2"/>
<dbReference type="Gene3D" id="1.20.5.170">
    <property type="match status" value="1"/>
</dbReference>
<evidence type="ECO:0000256" key="7">
    <source>
        <dbReference type="ARBA" id="ARBA00023132"/>
    </source>
</evidence>